<keyword evidence="2" id="KW-0808">Transferase</keyword>
<organism evidence="2 3">
    <name type="scientific">Bacteroides graminisolvens DSM 19988 = JCM 15093</name>
    <dbReference type="NCBI Taxonomy" id="1121097"/>
    <lineage>
        <taxon>Bacteria</taxon>
        <taxon>Pseudomonadati</taxon>
        <taxon>Bacteroidota</taxon>
        <taxon>Bacteroidia</taxon>
        <taxon>Bacteroidales</taxon>
        <taxon>Bacteroidaceae</taxon>
        <taxon>Bacteroides</taxon>
    </lineage>
</organism>
<dbReference type="AlphaFoldDB" id="A0A069CXW9"/>
<dbReference type="PANTHER" id="PTHR43685:SF2">
    <property type="entry name" value="GLYCOSYLTRANSFERASE 2-LIKE DOMAIN-CONTAINING PROTEIN"/>
    <property type="match status" value="1"/>
</dbReference>
<dbReference type="SUPFAM" id="SSF53448">
    <property type="entry name" value="Nucleotide-diphospho-sugar transferases"/>
    <property type="match status" value="1"/>
</dbReference>
<dbReference type="Pfam" id="PF00535">
    <property type="entry name" value="Glycos_transf_2"/>
    <property type="match status" value="1"/>
</dbReference>
<dbReference type="CDD" id="cd00761">
    <property type="entry name" value="Glyco_tranf_GTA_type"/>
    <property type="match status" value="1"/>
</dbReference>
<proteinExistence type="predicted"/>
<feature type="domain" description="Glycosyltransferase 2-like" evidence="1">
    <location>
        <begin position="247"/>
        <end position="368"/>
    </location>
</feature>
<keyword evidence="3" id="KW-1185">Reference proteome</keyword>
<dbReference type="EMBL" id="BAJS01000001">
    <property type="protein sequence ID" value="GAK35052.1"/>
    <property type="molecule type" value="Genomic_DNA"/>
</dbReference>
<dbReference type="InterPro" id="IPR050834">
    <property type="entry name" value="Glycosyltransf_2"/>
</dbReference>
<dbReference type="InterPro" id="IPR029044">
    <property type="entry name" value="Nucleotide-diphossugar_trans"/>
</dbReference>
<dbReference type="InterPro" id="IPR001173">
    <property type="entry name" value="Glyco_trans_2-like"/>
</dbReference>
<dbReference type="Proteomes" id="UP000027601">
    <property type="component" value="Unassembled WGS sequence"/>
</dbReference>
<dbReference type="OrthoDB" id="1110483at2"/>
<dbReference type="STRING" id="1121097.GCA_000428125_00410"/>
<dbReference type="RefSeq" id="WP_024995324.1">
    <property type="nucleotide sequence ID" value="NZ_ATZI01000001.1"/>
</dbReference>
<accession>A0A069CXW9</accession>
<name>A0A069CXW9_9BACE</name>
<dbReference type="Gene3D" id="3.90.550.10">
    <property type="entry name" value="Spore Coat Polysaccharide Biosynthesis Protein SpsA, Chain A"/>
    <property type="match status" value="2"/>
</dbReference>
<dbReference type="PANTHER" id="PTHR43685">
    <property type="entry name" value="GLYCOSYLTRANSFERASE"/>
    <property type="match status" value="1"/>
</dbReference>
<reference evidence="2 3" key="1">
    <citation type="journal article" date="2015" name="Microbes Environ.">
        <title>Distribution and evolution of nitrogen fixation genes in the phylum bacteroidetes.</title>
        <authorList>
            <person name="Inoue J."/>
            <person name="Oshima K."/>
            <person name="Suda W."/>
            <person name="Sakamoto M."/>
            <person name="Iino T."/>
            <person name="Noda S."/>
            <person name="Hongoh Y."/>
            <person name="Hattori M."/>
            <person name="Ohkuma M."/>
        </authorList>
    </citation>
    <scope>NUCLEOTIDE SEQUENCE [LARGE SCALE GENOMIC DNA]</scope>
    <source>
        <strain evidence="2 3">JCM 15093</strain>
    </source>
</reference>
<sequence length="487" mass="55530">MRTTIDCFIPFSGVTQVQQTIKGLLETDLINKIYLLATEDTHEEVNGCETIVVSSLNSSAAMHAIAARSTATFTLLYTKYTTLEFGLHALERMTRLSTDANAGMVYADHYQVSGETKTNNPVIDYQFGSLRDDFNFGSVLLYKTDTFKKAVSKMKVDYQFAGLYDLRLKLSQTETLVHINEYLYSEIENDTRKSGEKIFDYVDPKNRGVQIEMENACTEHLKEIGGYLAPKFKDIEFNDGNFEYEASVIIPVRNRIRTIEDAILSTLNQKTKFKYNVIIIDNHSTDGTTEAIDKYNTDERIIHIVPERKDLGIGGCWNVGAHHPKCGKFAIQLDSDDVYKDENTIQKVVDAFYTQKCGMVVGTYMITDFNLNMIAPGVIDHKEWTPDNGRNNAMRINGLGAPRAFYTPLLRDIKIPNTSYGEDYATALNISRNYQIGRIYDVLYYCRRWDDNSDASLDVVKMNGHNTYKDRIRTWELQARIALNKNK</sequence>
<dbReference type="eggNOG" id="COG0463">
    <property type="taxonomic scope" value="Bacteria"/>
</dbReference>
<dbReference type="GO" id="GO:0016740">
    <property type="term" value="F:transferase activity"/>
    <property type="evidence" value="ECO:0007669"/>
    <property type="project" value="UniProtKB-KW"/>
</dbReference>
<evidence type="ECO:0000313" key="3">
    <source>
        <dbReference type="Proteomes" id="UP000027601"/>
    </source>
</evidence>
<protein>
    <submittedName>
        <fullName evidence="2">Putative glycosyltransferase</fullName>
    </submittedName>
</protein>
<evidence type="ECO:0000259" key="1">
    <source>
        <dbReference type="Pfam" id="PF00535"/>
    </source>
</evidence>
<comment type="caution">
    <text evidence="2">The sequence shown here is derived from an EMBL/GenBank/DDBJ whole genome shotgun (WGS) entry which is preliminary data.</text>
</comment>
<evidence type="ECO:0000313" key="2">
    <source>
        <dbReference type="EMBL" id="GAK35052.1"/>
    </source>
</evidence>
<gene>
    <name evidence="2" type="ORF">JCM15093_127</name>
</gene>